<dbReference type="Gene3D" id="3.90.1300.10">
    <property type="entry name" value="Amidase signature (AS) domain"/>
    <property type="match status" value="1"/>
</dbReference>
<keyword evidence="3" id="KW-0378">Hydrolase</keyword>
<dbReference type="EMBL" id="JAADZU010000049">
    <property type="protein sequence ID" value="NDK90883.1"/>
    <property type="molecule type" value="Genomic_DNA"/>
</dbReference>
<dbReference type="AlphaFoldDB" id="A0A7K3LRK7"/>
<feature type="domain" description="Amidase" evidence="1">
    <location>
        <begin position="29"/>
        <end position="411"/>
    </location>
</feature>
<dbReference type="NCBIfam" id="NF006043">
    <property type="entry name" value="PRK08186.1"/>
    <property type="match status" value="1"/>
</dbReference>
<evidence type="ECO:0000313" key="4">
    <source>
        <dbReference type="Proteomes" id="UP000466307"/>
    </source>
</evidence>
<dbReference type="Pfam" id="PF01425">
    <property type="entry name" value="Amidase"/>
    <property type="match status" value="1"/>
</dbReference>
<evidence type="ECO:0000313" key="3">
    <source>
        <dbReference type="EMBL" id="NDK90883.1"/>
    </source>
</evidence>
<dbReference type="Gene3D" id="1.20.58.1700">
    <property type="match status" value="1"/>
</dbReference>
<reference evidence="3 4" key="1">
    <citation type="submission" date="2020-01" db="EMBL/GenBank/DDBJ databases">
        <title>Investigation of new actinobacteria for the biodesulphurisation of diesel fuel.</title>
        <authorList>
            <person name="Athi Narayanan S.M."/>
        </authorList>
    </citation>
    <scope>NUCLEOTIDE SEQUENCE [LARGE SCALE GENOMIC DNA]</scope>
    <source>
        <strain evidence="3 4">213E</strain>
    </source>
</reference>
<name>A0A7K3LRK7_9ACTN</name>
<dbReference type="Pfam" id="PF21986">
    <property type="entry name" value="AH_C"/>
    <property type="match status" value="1"/>
</dbReference>
<proteinExistence type="predicted"/>
<evidence type="ECO:0000259" key="1">
    <source>
        <dbReference type="Pfam" id="PF01425"/>
    </source>
</evidence>
<accession>A0A7K3LRK7</accession>
<dbReference type="InterPro" id="IPR023631">
    <property type="entry name" value="Amidase_dom"/>
</dbReference>
<dbReference type="InterPro" id="IPR014085">
    <property type="entry name" value="Allophanate_hydrolase"/>
</dbReference>
<organism evidence="3 4">
    <name type="scientific">Gordonia desulfuricans</name>
    <dbReference type="NCBI Taxonomy" id="89051"/>
    <lineage>
        <taxon>Bacteria</taxon>
        <taxon>Bacillati</taxon>
        <taxon>Actinomycetota</taxon>
        <taxon>Actinomycetes</taxon>
        <taxon>Mycobacteriales</taxon>
        <taxon>Gordoniaceae</taxon>
        <taxon>Gordonia</taxon>
    </lineage>
</organism>
<comment type="caution">
    <text evidence="3">The sequence shown here is derived from an EMBL/GenBank/DDBJ whole genome shotgun (WGS) entry which is preliminary data.</text>
</comment>
<protein>
    <submittedName>
        <fullName evidence="3">Allophanate hydrolase</fullName>
        <ecNumber evidence="3">3.5.1.54</ecNumber>
    </submittedName>
</protein>
<dbReference type="NCBIfam" id="TIGR02713">
    <property type="entry name" value="allophanate_hyd"/>
    <property type="match status" value="1"/>
</dbReference>
<dbReference type="GO" id="GO:0004039">
    <property type="term" value="F:allophanate hydrolase activity"/>
    <property type="evidence" value="ECO:0007669"/>
    <property type="project" value="UniProtKB-EC"/>
</dbReference>
<dbReference type="InterPro" id="IPR036928">
    <property type="entry name" value="AS_sf"/>
</dbReference>
<dbReference type="PANTHER" id="PTHR11895:SF169">
    <property type="entry name" value="GLUTAMYL-TRNA(GLN) AMIDOTRANSFERASE"/>
    <property type="match status" value="1"/>
</dbReference>
<dbReference type="EC" id="3.5.1.54" evidence="3"/>
<evidence type="ECO:0000259" key="2">
    <source>
        <dbReference type="Pfam" id="PF21986"/>
    </source>
</evidence>
<dbReference type="RefSeq" id="WP_059039547.1">
    <property type="nucleotide sequence ID" value="NZ_JAADZU010000049.1"/>
</dbReference>
<dbReference type="InterPro" id="IPR000120">
    <property type="entry name" value="Amidase"/>
</dbReference>
<dbReference type="Proteomes" id="UP000466307">
    <property type="component" value="Unassembled WGS sequence"/>
</dbReference>
<feature type="domain" description="Allophanate hydrolase C-terminal" evidence="2">
    <location>
        <begin position="455"/>
        <end position="559"/>
    </location>
</feature>
<dbReference type="InterPro" id="IPR053844">
    <property type="entry name" value="AH_C"/>
</dbReference>
<dbReference type="Gene3D" id="3.10.490.10">
    <property type="entry name" value="Gamma-glutamyl cyclotransferase-like"/>
    <property type="match status" value="1"/>
</dbReference>
<gene>
    <name evidence="3" type="primary">atzF</name>
    <name evidence="3" type="ORF">GYA93_15020</name>
</gene>
<dbReference type="SUPFAM" id="SSF75304">
    <property type="entry name" value="Amidase signature (AS) enzymes"/>
    <property type="match status" value="1"/>
</dbReference>
<sequence>MTRIDDIYARIDAADRPEVFITLRPRDEVAAEYAASVAARGPLAGLILAVKDNVDVAGLPTTAACPGFAFTPDADAPAVAALRSAGAVVIGKTNLDQFATGLVGTRSPYGAVRDSRRLDHISGGSSSGSAVAVALGFADIAIGTDTAGSGRVPAGLQGIVGVKPTVGVVSTVGVVPACASIDVVTVLAADLATADRATAAMAAATGPRPFGPACALAAPEAPVLAVPEQLPELDDAWREAFADAVARAEQAGMRVKTIDLSPFLAAARLLYEDALVAERSDAVGEFVHAARTGDDDAVGLDPTVASIIGSADRFGAVDLLRARRTLARLRDESFASWGEATALLVPTAPMHPSLAEVAADPVGVNSRMGTYTNFCNLFDLCGVAVPAGTVTEADGGLAQFGVTFLGRGHHDAVVMDLARRFTDTGSSGVVSNGVGSNGVGSNGAAWPEAHAECTELAVFGAHMRGGPLTHELADGGARWSGEVRTAASYRLVELHTVPAKPGLIRDPDAGTAIDGEVWTLSPAALGRFLAALPSPMSLGRVELDDGRWVTGFGCAADAGAAGVPLTRTRW</sequence>
<keyword evidence="4" id="KW-1185">Reference proteome</keyword>
<dbReference type="PANTHER" id="PTHR11895">
    <property type="entry name" value="TRANSAMIDASE"/>
    <property type="match status" value="1"/>
</dbReference>